<dbReference type="InterPro" id="IPR001310">
    <property type="entry name" value="Histidine_triad_HIT"/>
</dbReference>
<reference evidence="5 6" key="1">
    <citation type="submission" date="2018-05" db="EMBL/GenBank/DDBJ databases">
        <title>Spiribacter halobius sp. nov., a moderately halophilic bacterium isolated from marine solar saltern.</title>
        <authorList>
            <person name="Zheng W.-S."/>
            <person name="Lu D.-C."/>
            <person name="Du Z.-J."/>
        </authorList>
    </citation>
    <scope>NUCLEOTIDE SEQUENCE [LARGE SCALE GENOMIC DNA]</scope>
    <source>
        <strain evidence="5 6">E85</strain>
    </source>
</reference>
<feature type="short sequence motif" description="Histidine triad motif" evidence="2 3">
    <location>
        <begin position="100"/>
        <end position="104"/>
    </location>
</feature>
<organism evidence="5 6">
    <name type="scientific">Sediminicurvatus halobius</name>
    <dbReference type="NCBI Taxonomy" id="2182432"/>
    <lineage>
        <taxon>Bacteria</taxon>
        <taxon>Pseudomonadati</taxon>
        <taxon>Pseudomonadota</taxon>
        <taxon>Gammaproteobacteria</taxon>
        <taxon>Chromatiales</taxon>
        <taxon>Ectothiorhodospiraceae</taxon>
        <taxon>Sediminicurvatus</taxon>
    </lineage>
</organism>
<name>A0A2U2MW17_9GAMM</name>
<gene>
    <name evidence="5" type="ORF">DEM34_18385</name>
</gene>
<dbReference type="RefSeq" id="WP_109680287.1">
    <property type="nucleotide sequence ID" value="NZ_CP086615.1"/>
</dbReference>
<dbReference type="InterPro" id="IPR011146">
    <property type="entry name" value="HIT-like"/>
</dbReference>
<dbReference type="PROSITE" id="PS51084">
    <property type="entry name" value="HIT_2"/>
    <property type="match status" value="1"/>
</dbReference>
<dbReference type="Pfam" id="PF11969">
    <property type="entry name" value="DcpS_C"/>
    <property type="match status" value="1"/>
</dbReference>
<evidence type="ECO:0000259" key="4">
    <source>
        <dbReference type="PROSITE" id="PS51084"/>
    </source>
</evidence>
<dbReference type="PRINTS" id="PR00332">
    <property type="entry name" value="HISTRIAD"/>
</dbReference>
<dbReference type="PANTHER" id="PTHR23089">
    <property type="entry name" value="HISTIDINE TRIAD HIT PROTEIN"/>
    <property type="match status" value="1"/>
</dbReference>
<dbReference type="Gene3D" id="3.30.428.10">
    <property type="entry name" value="HIT-like"/>
    <property type="match status" value="1"/>
</dbReference>
<comment type="caution">
    <text evidence="5">The sequence shown here is derived from an EMBL/GenBank/DDBJ whole genome shotgun (WGS) entry which is preliminary data.</text>
</comment>
<dbReference type="InterPro" id="IPR036265">
    <property type="entry name" value="HIT-like_sf"/>
</dbReference>
<sequence>MTEADCIFCRIAAGTAPADELYRDEAIIAFRDLHPQAPVHVLVVPREHIPSLLDLEPRHAEIVGRLHLVARSLAERLAVADRGYRTVFNCGNEAGQSVWHIHLHLLAGRPMGWPPWPATGG</sequence>
<keyword evidence="6" id="KW-1185">Reference proteome</keyword>
<evidence type="ECO:0000256" key="2">
    <source>
        <dbReference type="PIRSR" id="PIRSR601310-3"/>
    </source>
</evidence>
<evidence type="ECO:0000256" key="1">
    <source>
        <dbReference type="PIRSR" id="PIRSR601310-1"/>
    </source>
</evidence>
<dbReference type="AlphaFoldDB" id="A0A2U2MW17"/>
<protein>
    <submittedName>
        <fullName evidence="5">Histidine triad nucleotide-binding protein</fullName>
    </submittedName>
</protein>
<feature type="active site" description="Tele-AMP-histidine intermediate" evidence="1">
    <location>
        <position position="102"/>
    </location>
</feature>
<dbReference type="OrthoDB" id="9784774at2"/>
<evidence type="ECO:0000313" key="6">
    <source>
        <dbReference type="Proteomes" id="UP000245474"/>
    </source>
</evidence>
<dbReference type="InterPro" id="IPR019808">
    <property type="entry name" value="Histidine_triad_CS"/>
</dbReference>
<feature type="domain" description="HIT" evidence="4">
    <location>
        <begin position="7"/>
        <end position="116"/>
    </location>
</feature>
<accession>A0A2U2MW17</accession>
<dbReference type="GO" id="GO:0003824">
    <property type="term" value="F:catalytic activity"/>
    <property type="evidence" value="ECO:0007669"/>
    <property type="project" value="InterPro"/>
</dbReference>
<dbReference type="CDD" id="cd01276">
    <property type="entry name" value="PKCI_related"/>
    <property type="match status" value="1"/>
</dbReference>
<dbReference type="PROSITE" id="PS00892">
    <property type="entry name" value="HIT_1"/>
    <property type="match status" value="1"/>
</dbReference>
<proteinExistence type="predicted"/>
<evidence type="ECO:0000256" key="3">
    <source>
        <dbReference type="PROSITE-ProRule" id="PRU00464"/>
    </source>
</evidence>
<dbReference type="EMBL" id="QFFI01000052">
    <property type="protein sequence ID" value="PWG61050.1"/>
    <property type="molecule type" value="Genomic_DNA"/>
</dbReference>
<dbReference type="SUPFAM" id="SSF54197">
    <property type="entry name" value="HIT-like"/>
    <property type="match status" value="1"/>
</dbReference>
<dbReference type="Proteomes" id="UP000245474">
    <property type="component" value="Unassembled WGS sequence"/>
</dbReference>
<evidence type="ECO:0000313" key="5">
    <source>
        <dbReference type="EMBL" id="PWG61050.1"/>
    </source>
</evidence>